<feature type="domain" description="Glycosyltransferase 2-like" evidence="5">
    <location>
        <begin position="8"/>
        <end position="170"/>
    </location>
</feature>
<gene>
    <name evidence="6" type="ORF">SAMN02745199_1133</name>
</gene>
<accession>A0A1M5T3J2</accession>
<comment type="similarity">
    <text evidence="1">Belongs to the glycosyltransferase 2 family.</text>
</comment>
<dbReference type="Proteomes" id="UP000242592">
    <property type="component" value="Unassembled WGS sequence"/>
</dbReference>
<evidence type="ECO:0000256" key="4">
    <source>
        <dbReference type="SAM" id="Phobius"/>
    </source>
</evidence>
<dbReference type="InterPro" id="IPR029044">
    <property type="entry name" value="Nucleotide-diphossugar_trans"/>
</dbReference>
<evidence type="ECO:0000256" key="1">
    <source>
        <dbReference type="ARBA" id="ARBA00006739"/>
    </source>
</evidence>
<feature type="transmembrane region" description="Helical" evidence="4">
    <location>
        <begin position="265"/>
        <end position="282"/>
    </location>
</feature>
<feature type="transmembrane region" description="Helical" evidence="4">
    <location>
        <begin position="240"/>
        <end position="259"/>
    </location>
</feature>
<keyword evidence="4" id="KW-0812">Transmembrane</keyword>
<evidence type="ECO:0000256" key="3">
    <source>
        <dbReference type="ARBA" id="ARBA00022679"/>
    </source>
</evidence>
<dbReference type="Pfam" id="PF00535">
    <property type="entry name" value="Glycos_transf_2"/>
    <property type="match status" value="1"/>
</dbReference>
<dbReference type="InterPro" id="IPR001173">
    <property type="entry name" value="Glyco_trans_2-like"/>
</dbReference>
<evidence type="ECO:0000256" key="2">
    <source>
        <dbReference type="ARBA" id="ARBA00022676"/>
    </source>
</evidence>
<reference evidence="7" key="1">
    <citation type="submission" date="2016-11" db="EMBL/GenBank/DDBJ databases">
        <authorList>
            <person name="Varghese N."/>
            <person name="Submissions S."/>
        </authorList>
    </citation>
    <scope>NUCLEOTIDE SEQUENCE [LARGE SCALE GENOMIC DNA]</scope>
    <source>
        <strain evidence="7">DSM 15807</strain>
    </source>
</reference>
<keyword evidence="2" id="KW-0328">Glycosyltransferase</keyword>
<name>A0A1M5T3J2_9BACT</name>
<protein>
    <submittedName>
        <fullName evidence="6">Glycosyltransferase, catalytic subunit of cellulose synthase and poly-beta-1,6-N-acetylglucosamine synthase</fullName>
    </submittedName>
</protein>
<evidence type="ECO:0000259" key="5">
    <source>
        <dbReference type="Pfam" id="PF00535"/>
    </source>
</evidence>
<proteinExistence type="inferred from homology"/>
<evidence type="ECO:0000313" key="7">
    <source>
        <dbReference type="Proteomes" id="UP000242592"/>
    </source>
</evidence>
<organism evidence="6 7">
    <name type="scientific">Thermosipho atlanticus DSM 15807</name>
    <dbReference type="NCBI Taxonomy" id="1123380"/>
    <lineage>
        <taxon>Bacteria</taxon>
        <taxon>Thermotogati</taxon>
        <taxon>Thermotogota</taxon>
        <taxon>Thermotogae</taxon>
        <taxon>Thermotogales</taxon>
        <taxon>Fervidobacteriaceae</taxon>
        <taxon>Thermosipho</taxon>
    </lineage>
</organism>
<dbReference type="Gene3D" id="3.90.550.10">
    <property type="entry name" value="Spore Coat Polysaccharide Biosynthesis Protein SpsA, Chain A"/>
    <property type="match status" value="1"/>
</dbReference>
<keyword evidence="3 6" id="KW-0808">Transferase</keyword>
<keyword evidence="4" id="KW-1133">Transmembrane helix</keyword>
<sequence length="325" mass="37213">MREVPLVSIIIPTRNEEKFIEKCLNSIIENDYPEKEIIVVDGMSDDNTRQLVEKYPVRVIDNPDKYTPQALNKGIRNATGKIIMIAGAHTIYSKNYISSCVRRIVEDKCDIAGGQVLTICRTNTSKSKAIAGILSHPFGIGGAKYRLQGNKEVFVDTVAYGLYKKELFEKAGLFNEKLIRNQDIEMNLRLKKLGARILLVPEAKAYYYARNNISSLVRNNFENGFWVLFGRKFAETPFSIRHLVPFFFVLFLISMIFMFSILKWLYLPVLILYVFLDFFSAIQIARNLKDVMSFFWLIILFPILHISYGIGSLCGALSFFLKPGK</sequence>
<evidence type="ECO:0000313" key="6">
    <source>
        <dbReference type="EMBL" id="SHH44943.1"/>
    </source>
</evidence>
<feature type="transmembrane region" description="Helical" evidence="4">
    <location>
        <begin position="294"/>
        <end position="321"/>
    </location>
</feature>
<dbReference type="SUPFAM" id="SSF53448">
    <property type="entry name" value="Nucleotide-diphospho-sugar transferases"/>
    <property type="match status" value="1"/>
</dbReference>
<dbReference type="GO" id="GO:0016757">
    <property type="term" value="F:glycosyltransferase activity"/>
    <property type="evidence" value="ECO:0007669"/>
    <property type="project" value="UniProtKB-KW"/>
</dbReference>
<dbReference type="CDD" id="cd02525">
    <property type="entry name" value="Succinoglycan_BP_ExoA"/>
    <property type="match status" value="1"/>
</dbReference>
<dbReference type="PANTHER" id="PTHR43630:SF1">
    <property type="entry name" value="POLY-BETA-1,6-N-ACETYL-D-GLUCOSAMINE SYNTHASE"/>
    <property type="match status" value="1"/>
</dbReference>
<dbReference type="PANTHER" id="PTHR43630">
    <property type="entry name" value="POLY-BETA-1,6-N-ACETYL-D-GLUCOSAMINE SYNTHASE"/>
    <property type="match status" value="1"/>
</dbReference>
<dbReference type="STRING" id="1123380.SAMN02745199_1133"/>
<keyword evidence="4" id="KW-0472">Membrane</keyword>
<dbReference type="AlphaFoldDB" id="A0A1M5T3J2"/>
<dbReference type="EMBL" id="FQXN01000004">
    <property type="protein sequence ID" value="SHH44943.1"/>
    <property type="molecule type" value="Genomic_DNA"/>
</dbReference>
<dbReference type="OrthoDB" id="9766971at2"/>
<dbReference type="RefSeq" id="WP_073073099.1">
    <property type="nucleotide sequence ID" value="NZ_FQXN01000004.1"/>
</dbReference>
<keyword evidence="7" id="KW-1185">Reference proteome</keyword>